<evidence type="ECO:0000256" key="1">
    <source>
        <dbReference type="SAM" id="Phobius"/>
    </source>
</evidence>
<organism evidence="2">
    <name type="scientific">Arundo donax</name>
    <name type="common">Giant reed</name>
    <name type="synonym">Donax arundinaceus</name>
    <dbReference type="NCBI Taxonomy" id="35708"/>
    <lineage>
        <taxon>Eukaryota</taxon>
        <taxon>Viridiplantae</taxon>
        <taxon>Streptophyta</taxon>
        <taxon>Embryophyta</taxon>
        <taxon>Tracheophyta</taxon>
        <taxon>Spermatophyta</taxon>
        <taxon>Magnoliopsida</taxon>
        <taxon>Liliopsida</taxon>
        <taxon>Poales</taxon>
        <taxon>Poaceae</taxon>
        <taxon>PACMAD clade</taxon>
        <taxon>Arundinoideae</taxon>
        <taxon>Arundineae</taxon>
        <taxon>Arundo</taxon>
    </lineage>
</organism>
<keyword evidence="1" id="KW-0472">Membrane</keyword>
<reference evidence="2" key="2">
    <citation type="journal article" date="2015" name="Data Brief">
        <title>Shoot transcriptome of the giant reed, Arundo donax.</title>
        <authorList>
            <person name="Barrero R.A."/>
            <person name="Guerrero F.D."/>
            <person name="Moolhuijzen P."/>
            <person name="Goolsby J.A."/>
            <person name="Tidwell J."/>
            <person name="Bellgard S.E."/>
            <person name="Bellgard M.I."/>
        </authorList>
    </citation>
    <scope>NUCLEOTIDE SEQUENCE</scope>
    <source>
        <tissue evidence="2">Shoot tissue taken approximately 20 cm above the soil surface</tissue>
    </source>
</reference>
<keyword evidence="1" id="KW-1133">Transmembrane helix</keyword>
<protein>
    <submittedName>
        <fullName evidence="2">Uncharacterized protein</fullName>
    </submittedName>
</protein>
<name>A0A0A9AZQ8_ARUDO</name>
<reference evidence="2" key="1">
    <citation type="submission" date="2014-09" db="EMBL/GenBank/DDBJ databases">
        <authorList>
            <person name="Magalhaes I.L.F."/>
            <person name="Oliveira U."/>
            <person name="Santos F.R."/>
            <person name="Vidigal T.H.D.A."/>
            <person name="Brescovit A.D."/>
            <person name="Santos A.J."/>
        </authorList>
    </citation>
    <scope>NUCLEOTIDE SEQUENCE</scope>
    <source>
        <tissue evidence="2">Shoot tissue taken approximately 20 cm above the soil surface</tissue>
    </source>
</reference>
<sequence>MDSDLVLSLSIVNTLLLCMLPIRLVTPINP</sequence>
<dbReference type="AlphaFoldDB" id="A0A0A9AZQ8"/>
<keyword evidence="1" id="KW-0812">Transmembrane</keyword>
<feature type="transmembrane region" description="Helical" evidence="1">
    <location>
        <begin position="6"/>
        <end position="25"/>
    </location>
</feature>
<accession>A0A0A9AZQ8</accession>
<dbReference type="EMBL" id="GBRH01242512">
    <property type="protein sequence ID" value="JAD55383.1"/>
    <property type="molecule type" value="Transcribed_RNA"/>
</dbReference>
<proteinExistence type="predicted"/>
<evidence type="ECO:0000313" key="2">
    <source>
        <dbReference type="EMBL" id="JAD55383.1"/>
    </source>
</evidence>